<evidence type="ECO:0000259" key="2">
    <source>
        <dbReference type="PROSITE" id="PS50222"/>
    </source>
</evidence>
<feature type="domain" description="EF-hand" evidence="2">
    <location>
        <begin position="75"/>
        <end position="110"/>
    </location>
</feature>
<reference evidence="4" key="1">
    <citation type="journal article" date="2023" name="Commun. Biol.">
        <title>Genome analysis of Parmales, the sister group of diatoms, reveals the evolutionary specialization of diatoms from phago-mixotrophs to photoautotrophs.</title>
        <authorList>
            <person name="Ban H."/>
            <person name="Sato S."/>
            <person name="Yoshikawa S."/>
            <person name="Yamada K."/>
            <person name="Nakamura Y."/>
            <person name="Ichinomiya M."/>
            <person name="Sato N."/>
            <person name="Blanc-Mathieu R."/>
            <person name="Endo H."/>
            <person name="Kuwata A."/>
            <person name="Ogata H."/>
        </authorList>
    </citation>
    <scope>NUCLEOTIDE SEQUENCE [LARGE SCALE GENOMIC DNA]</scope>
</reference>
<dbReference type="Gene3D" id="1.10.238.10">
    <property type="entry name" value="EF-hand"/>
    <property type="match status" value="1"/>
</dbReference>
<dbReference type="PROSITE" id="PS50222">
    <property type="entry name" value="EF_HAND_2"/>
    <property type="match status" value="3"/>
</dbReference>
<evidence type="ECO:0000313" key="3">
    <source>
        <dbReference type="EMBL" id="GMI46107.1"/>
    </source>
</evidence>
<dbReference type="Pfam" id="PF13499">
    <property type="entry name" value="EF-hand_7"/>
    <property type="match status" value="1"/>
</dbReference>
<proteinExistence type="predicted"/>
<dbReference type="SUPFAM" id="SSF47473">
    <property type="entry name" value="EF-hand"/>
    <property type="match status" value="1"/>
</dbReference>
<dbReference type="AlphaFoldDB" id="A0A9W7LDY5"/>
<dbReference type="OrthoDB" id="185348at2759"/>
<dbReference type="InterPro" id="IPR002048">
    <property type="entry name" value="EF_hand_dom"/>
</dbReference>
<dbReference type="CDD" id="cd00051">
    <property type="entry name" value="EFh"/>
    <property type="match status" value="1"/>
</dbReference>
<gene>
    <name evidence="3" type="ORF">TrCOL_g4962</name>
</gene>
<protein>
    <recommendedName>
        <fullName evidence="2">EF-hand domain-containing protein</fullName>
    </recommendedName>
</protein>
<name>A0A9W7LDY5_9STRA</name>
<sequence length="422" mass="48825">MKDKKPPTPFTPSRGLKIVEFVCKKMQKQMKHDVSLGGSWFKLFQRYDRDSSGAMDFAEMEYVLRKEVKIRKTEVSDEELHILWGTFDADGSGTVSIKEFAGFMRRYQRFGSSSFSGKIPITPMGNVKELAASIMEEGRKNMKEDNKLIIEEVCVHFEGTEYEQFAQFAQWLHANRSRYDEDGNGRIEIHELEHAVHEFQLEMERDLARLSGKHVPEPSQTMSESQSLPNLGSAYLMSKEYKTANPYNAMTMDEKMRTIRDYRTIAGYSSISRSGVIMGNIPHRASDWQDVADKLRIDLDGKKEWRERYEDTTFTGAPATSITKLPLASYNAGAHMHNYVPTKWGGWRSRYDKPQLIKGTILPPEEREFMEQVRHSHTAPMWPKPMEEDLHWCQRLSTIPTMGSLIRTQNKYEELVGKMKHI</sequence>
<dbReference type="PROSITE" id="PS00018">
    <property type="entry name" value="EF_HAND_1"/>
    <property type="match status" value="3"/>
</dbReference>
<keyword evidence="1" id="KW-0106">Calcium</keyword>
<dbReference type="Proteomes" id="UP001165065">
    <property type="component" value="Unassembled WGS sequence"/>
</dbReference>
<dbReference type="InterPro" id="IPR018247">
    <property type="entry name" value="EF_Hand_1_Ca_BS"/>
</dbReference>
<evidence type="ECO:0000256" key="1">
    <source>
        <dbReference type="ARBA" id="ARBA00022837"/>
    </source>
</evidence>
<dbReference type="EMBL" id="BRYA01000281">
    <property type="protein sequence ID" value="GMI46107.1"/>
    <property type="molecule type" value="Genomic_DNA"/>
</dbReference>
<dbReference type="GO" id="GO:0005509">
    <property type="term" value="F:calcium ion binding"/>
    <property type="evidence" value="ECO:0007669"/>
    <property type="project" value="InterPro"/>
</dbReference>
<dbReference type="InterPro" id="IPR011992">
    <property type="entry name" value="EF-hand-dom_pair"/>
</dbReference>
<feature type="domain" description="EF-hand" evidence="2">
    <location>
        <begin position="179"/>
        <end position="202"/>
    </location>
</feature>
<feature type="domain" description="EF-hand" evidence="2">
    <location>
        <begin position="35"/>
        <end position="70"/>
    </location>
</feature>
<dbReference type="SMART" id="SM00054">
    <property type="entry name" value="EFh"/>
    <property type="match status" value="3"/>
</dbReference>
<keyword evidence="4" id="KW-1185">Reference proteome</keyword>
<comment type="caution">
    <text evidence="3">The sequence shown here is derived from an EMBL/GenBank/DDBJ whole genome shotgun (WGS) entry which is preliminary data.</text>
</comment>
<evidence type="ECO:0000313" key="4">
    <source>
        <dbReference type="Proteomes" id="UP001165065"/>
    </source>
</evidence>
<accession>A0A9W7LDY5</accession>
<organism evidence="3 4">
    <name type="scientific">Triparma columacea</name>
    <dbReference type="NCBI Taxonomy" id="722753"/>
    <lineage>
        <taxon>Eukaryota</taxon>
        <taxon>Sar</taxon>
        <taxon>Stramenopiles</taxon>
        <taxon>Ochrophyta</taxon>
        <taxon>Bolidophyceae</taxon>
        <taxon>Parmales</taxon>
        <taxon>Triparmaceae</taxon>
        <taxon>Triparma</taxon>
    </lineage>
</organism>